<dbReference type="EMBL" id="JBBPBN010000005">
    <property type="protein sequence ID" value="KAK9037422.1"/>
    <property type="molecule type" value="Genomic_DNA"/>
</dbReference>
<accession>A0ABR2TIX2</accession>
<comment type="caution">
    <text evidence="1">The sequence shown here is derived from an EMBL/GenBank/DDBJ whole genome shotgun (WGS) entry which is preliminary data.</text>
</comment>
<gene>
    <name evidence="1" type="ORF">V6N11_022333</name>
</gene>
<reference evidence="1 2" key="1">
    <citation type="journal article" date="2024" name="G3 (Bethesda)">
        <title>Genome assembly of Hibiscus sabdariffa L. provides insights into metabolisms of medicinal natural products.</title>
        <authorList>
            <person name="Kim T."/>
        </authorList>
    </citation>
    <scope>NUCLEOTIDE SEQUENCE [LARGE SCALE GENOMIC DNA]</scope>
    <source>
        <strain evidence="1">TK-2024</strain>
        <tissue evidence="1">Old leaves</tissue>
    </source>
</reference>
<evidence type="ECO:0000313" key="1">
    <source>
        <dbReference type="EMBL" id="KAK9037422.1"/>
    </source>
</evidence>
<keyword evidence="2" id="KW-1185">Reference proteome</keyword>
<evidence type="ECO:0000313" key="2">
    <source>
        <dbReference type="Proteomes" id="UP001396334"/>
    </source>
</evidence>
<organism evidence="1 2">
    <name type="scientific">Hibiscus sabdariffa</name>
    <name type="common">roselle</name>
    <dbReference type="NCBI Taxonomy" id="183260"/>
    <lineage>
        <taxon>Eukaryota</taxon>
        <taxon>Viridiplantae</taxon>
        <taxon>Streptophyta</taxon>
        <taxon>Embryophyta</taxon>
        <taxon>Tracheophyta</taxon>
        <taxon>Spermatophyta</taxon>
        <taxon>Magnoliopsida</taxon>
        <taxon>eudicotyledons</taxon>
        <taxon>Gunneridae</taxon>
        <taxon>Pentapetalae</taxon>
        <taxon>rosids</taxon>
        <taxon>malvids</taxon>
        <taxon>Malvales</taxon>
        <taxon>Malvaceae</taxon>
        <taxon>Malvoideae</taxon>
        <taxon>Hibiscus</taxon>
    </lineage>
</organism>
<name>A0ABR2TIX2_9ROSI</name>
<protein>
    <submittedName>
        <fullName evidence="1">Uncharacterized protein</fullName>
    </submittedName>
</protein>
<proteinExistence type="predicted"/>
<dbReference type="Proteomes" id="UP001396334">
    <property type="component" value="Unassembled WGS sequence"/>
</dbReference>
<sequence>MRKATMGGARYCGDIGYSRGYLGPDEVYIWDRYVPKGCRGFHHRSTQDFSGHMSVVVTESYRGKKSSRLRIMLCYKKSSRFLLNFAAYVGASPSLHHWEVSRLPSDVSLPAWSNKEFMSSCTPLLSPMSSSDVFRAPSPFGPHEEVQRLLSDIQGPDSSRTTCITRWVSHSLWPDITVETGWAVSSEMLSSRCHLESH</sequence>